<accession>A0A4S8MIH7</accession>
<evidence type="ECO:0000313" key="2">
    <source>
        <dbReference type="EMBL" id="THV02538.1"/>
    </source>
</evidence>
<feature type="compositionally biased region" description="Low complexity" evidence="1">
    <location>
        <begin position="26"/>
        <end position="35"/>
    </location>
</feature>
<reference evidence="2 3" key="1">
    <citation type="journal article" date="2019" name="Nat. Ecol. Evol.">
        <title>Megaphylogeny resolves global patterns of mushroom evolution.</title>
        <authorList>
            <person name="Varga T."/>
            <person name="Krizsan K."/>
            <person name="Foldi C."/>
            <person name="Dima B."/>
            <person name="Sanchez-Garcia M."/>
            <person name="Sanchez-Ramirez S."/>
            <person name="Szollosi G.J."/>
            <person name="Szarkandi J.G."/>
            <person name="Papp V."/>
            <person name="Albert L."/>
            <person name="Andreopoulos W."/>
            <person name="Angelini C."/>
            <person name="Antonin V."/>
            <person name="Barry K.W."/>
            <person name="Bougher N.L."/>
            <person name="Buchanan P."/>
            <person name="Buyck B."/>
            <person name="Bense V."/>
            <person name="Catcheside P."/>
            <person name="Chovatia M."/>
            <person name="Cooper J."/>
            <person name="Damon W."/>
            <person name="Desjardin D."/>
            <person name="Finy P."/>
            <person name="Geml J."/>
            <person name="Haridas S."/>
            <person name="Hughes K."/>
            <person name="Justo A."/>
            <person name="Karasinski D."/>
            <person name="Kautmanova I."/>
            <person name="Kiss B."/>
            <person name="Kocsube S."/>
            <person name="Kotiranta H."/>
            <person name="LaButti K.M."/>
            <person name="Lechner B.E."/>
            <person name="Liimatainen K."/>
            <person name="Lipzen A."/>
            <person name="Lukacs Z."/>
            <person name="Mihaltcheva S."/>
            <person name="Morgado L.N."/>
            <person name="Niskanen T."/>
            <person name="Noordeloos M.E."/>
            <person name="Ohm R.A."/>
            <person name="Ortiz-Santana B."/>
            <person name="Ovrebo C."/>
            <person name="Racz N."/>
            <person name="Riley R."/>
            <person name="Savchenko A."/>
            <person name="Shiryaev A."/>
            <person name="Soop K."/>
            <person name="Spirin V."/>
            <person name="Szebenyi C."/>
            <person name="Tomsovsky M."/>
            <person name="Tulloss R.E."/>
            <person name="Uehling J."/>
            <person name="Grigoriev I.V."/>
            <person name="Vagvolgyi C."/>
            <person name="Papp T."/>
            <person name="Martin F.M."/>
            <person name="Miettinen O."/>
            <person name="Hibbett D.S."/>
            <person name="Nagy L.G."/>
        </authorList>
    </citation>
    <scope>NUCLEOTIDE SEQUENCE [LARGE SCALE GENOMIC DNA]</scope>
    <source>
        <strain evidence="2 3">CBS 962.96</strain>
    </source>
</reference>
<protein>
    <submittedName>
        <fullName evidence="2">Uncharacterized protein</fullName>
    </submittedName>
</protein>
<evidence type="ECO:0000313" key="3">
    <source>
        <dbReference type="Proteomes" id="UP000297245"/>
    </source>
</evidence>
<dbReference type="EMBL" id="ML179076">
    <property type="protein sequence ID" value="THV02538.1"/>
    <property type="molecule type" value="Genomic_DNA"/>
</dbReference>
<proteinExistence type="predicted"/>
<dbReference type="AlphaFoldDB" id="A0A4S8MIH7"/>
<gene>
    <name evidence="2" type="ORF">K435DRAFT_345121</name>
</gene>
<organism evidence="2 3">
    <name type="scientific">Dendrothele bispora (strain CBS 962.96)</name>
    <dbReference type="NCBI Taxonomy" id="1314807"/>
    <lineage>
        <taxon>Eukaryota</taxon>
        <taxon>Fungi</taxon>
        <taxon>Dikarya</taxon>
        <taxon>Basidiomycota</taxon>
        <taxon>Agaricomycotina</taxon>
        <taxon>Agaricomycetes</taxon>
        <taxon>Agaricomycetidae</taxon>
        <taxon>Agaricales</taxon>
        <taxon>Agaricales incertae sedis</taxon>
        <taxon>Dendrothele</taxon>
    </lineage>
</organism>
<keyword evidence="3" id="KW-1185">Reference proteome</keyword>
<dbReference type="Proteomes" id="UP000297245">
    <property type="component" value="Unassembled WGS sequence"/>
</dbReference>
<feature type="compositionally biased region" description="Basic and acidic residues" evidence="1">
    <location>
        <begin position="1"/>
        <end position="14"/>
    </location>
</feature>
<evidence type="ECO:0000256" key="1">
    <source>
        <dbReference type="SAM" id="MobiDB-lite"/>
    </source>
</evidence>
<sequence length="160" mass="17698">MFESRTITDHDQSKRSTSCGTRRALSSESQQQSSSEESDGSLLDRTSMTLPSGRGACVPVQGRSGELEVLQGVLQLNAVQPNEPFPLRTNVEGWATTHSKENLENVARKVRYDLEKIGADRLDLIACGELRGEELDGREVTSIEPLPNFGPYRNNHIVRS</sequence>
<feature type="region of interest" description="Disordered" evidence="1">
    <location>
        <begin position="1"/>
        <end position="58"/>
    </location>
</feature>
<name>A0A4S8MIH7_DENBC</name>